<keyword evidence="2 10" id="KW-0723">Serine/threonine-protein kinase</keyword>
<evidence type="ECO:0000256" key="8">
    <source>
        <dbReference type="SAM" id="MobiDB-lite"/>
    </source>
</evidence>
<comment type="caution">
    <text evidence="10">The sequence shown here is derived from an EMBL/GenBank/DDBJ whole genome shotgun (WGS) entry which is preliminary data.</text>
</comment>
<dbReference type="InterPro" id="IPR000719">
    <property type="entry name" value="Prot_kinase_dom"/>
</dbReference>
<dbReference type="PROSITE" id="PS00108">
    <property type="entry name" value="PROTEIN_KINASE_ST"/>
    <property type="match status" value="1"/>
</dbReference>
<dbReference type="STRING" id="1220554.GCA_001552135_04962"/>
<evidence type="ECO:0000256" key="5">
    <source>
        <dbReference type="ARBA" id="ARBA00022777"/>
    </source>
</evidence>
<gene>
    <name evidence="10" type="ORF">FXF69_02175</name>
</gene>
<name>A0A5D0NTP6_9ACTN</name>
<feature type="binding site" evidence="7">
    <location>
        <position position="83"/>
    </location>
    <ligand>
        <name>ATP</name>
        <dbReference type="ChEBI" id="CHEBI:30616"/>
    </ligand>
</feature>
<evidence type="ECO:0000313" key="10">
    <source>
        <dbReference type="EMBL" id="TYB48060.1"/>
    </source>
</evidence>
<reference evidence="10 11" key="1">
    <citation type="submission" date="2019-08" db="EMBL/GenBank/DDBJ databases">
        <title>Actinomadura sp. nov. CYP1-5 isolated from mountain soil.</title>
        <authorList>
            <person name="Songsumanus A."/>
            <person name="Kuncharoen N."/>
            <person name="Kudo T."/>
            <person name="Yuki M."/>
            <person name="Igarashi Y."/>
            <person name="Tanasupawat S."/>
        </authorList>
    </citation>
    <scope>NUCLEOTIDE SEQUENCE [LARGE SCALE GENOMIC DNA]</scope>
    <source>
        <strain evidence="10 11">JCM 14158</strain>
    </source>
</reference>
<dbReference type="PROSITE" id="PS00107">
    <property type="entry name" value="PROTEIN_KINASE_ATP"/>
    <property type="match status" value="1"/>
</dbReference>
<sequence>MNDAKAATETPGDAGRRMSSSDVVLDAHVRARAHEAARGRHARPGPGHLLGDRYELVERLGQGGMGTVWKGRDLVIGRDVAIKEPRLPRHVPDEDRHAAFARLEREARAAAQIDHPSIVRIHDVVSVDDQPWIIMELIRGRSLAEILAEGTLPPAEAARIALPVVNALSATHARKVLHRDVKPANIMIEVSDRIVLTDFGIASIEGERPLTREGTLIGSPEYTAPERILGHLPGPASDFFSLGVLLYTAIEGFSPFLRQTWQATHQAVLRAEPPPPSQAGALSELIMALLNKEPQRRPPSEEIVYVLEKAASPQTLLVGGRGPDQGRTEPVVNRPGWGRSAVAALTASVVTGAAVAAVMWPGESGQTAANIPQGWTVHHKLGASIAVPGNYKARDLFDHGGGVVFQAEEGQVDRELILLRWDLVDGSPAARADYWYRQFANDPKFTDRQITVSDALVNGRKSKALTMTYRPGGGELWRKKEVYYNADGQLWKLIYDSAIVNEQDTGGDELIELAMRTFKTG</sequence>
<evidence type="ECO:0000256" key="2">
    <source>
        <dbReference type="ARBA" id="ARBA00022527"/>
    </source>
</evidence>
<dbReference type="EMBL" id="VSFG01000001">
    <property type="protein sequence ID" value="TYB48060.1"/>
    <property type="molecule type" value="Genomic_DNA"/>
</dbReference>
<feature type="region of interest" description="Disordered" evidence="8">
    <location>
        <begin position="1"/>
        <end position="21"/>
    </location>
</feature>
<evidence type="ECO:0000313" key="11">
    <source>
        <dbReference type="Proteomes" id="UP000323380"/>
    </source>
</evidence>
<keyword evidence="4 7" id="KW-0547">Nucleotide-binding</keyword>
<evidence type="ECO:0000259" key="9">
    <source>
        <dbReference type="PROSITE" id="PS50011"/>
    </source>
</evidence>
<keyword evidence="5 10" id="KW-0418">Kinase</keyword>
<dbReference type="SMART" id="SM00220">
    <property type="entry name" value="S_TKc"/>
    <property type="match status" value="1"/>
</dbReference>
<evidence type="ECO:0000256" key="1">
    <source>
        <dbReference type="ARBA" id="ARBA00012513"/>
    </source>
</evidence>
<proteinExistence type="predicted"/>
<evidence type="ECO:0000256" key="4">
    <source>
        <dbReference type="ARBA" id="ARBA00022741"/>
    </source>
</evidence>
<dbReference type="Gene3D" id="1.10.510.10">
    <property type="entry name" value="Transferase(Phosphotransferase) domain 1"/>
    <property type="match status" value="1"/>
</dbReference>
<dbReference type="PANTHER" id="PTHR43289:SF6">
    <property type="entry name" value="SERINE_THREONINE-PROTEIN KINASE NEKL-3"/>
    <property type="match status" value="1"/>
</dbReference>
<accession>A0A5D0NTP6</accession>
<dbReference type="Proteomes" id="UP000323380">
    <property type="component" value="Unassembled WGS sequence"/>
</dbReference>
<dbReference type="PROSITE" id="PS50011">
    <property type="entry name" value="PROTEIN_KINASE_DOM"/>
    <property type="match status" value="1"/>
</dbReference>
<keyword evidence="6 7" id="KW-0067">ATP-binding</keyword>
<dbReference type="Pfam" id="PF00069">
    <property type="entry name" value="Pkinase"/>
    <property type="match status" value="1"/>
</dbReference>
<dbReference type="InterPro" id="IPR008271">
    <property type="entry name" value="Ser/Thr_kinase_AS"/>
</dbReference>
<dbReference type="InterPro" id="IPR017441">
    <property type="entry name" value="Protein_kinase_ATP_BS"/>
</dbReference>
<dbReference type="SUPFAM" id="SSF56112">
    <property type="entry name" value="Protein kinase-like (PK-like)"/>
    <property type="match status" value="1"/>
</dbReference>
<dbReference type="AlphaFoldDB" id="A0A5D0NTP6"/>
<evidence type="ECO:0000256" key="3">
    <source>
        <dbReference type="ARBA" id="ARBA00022679"/>
    </source>
</evidence>
<dbReference type="RefSeq" id="WP_083981080.1">
    <property type="nucleotide sequence ID" value="NZ_VSFG01000001.1"/>
</dbReference>
<keyword evidence="11" id="KW-1185">Reference proteome</keyword>
<dbReference type="InterPro" id="IPR011009">
    <property type="entry name" value="Kinase-like_dom_sf"/>
</dbReference>
<keyword evidence="3" id="KW-0808">Transferase</keyword>
<dbReference type="PANTHER" id="PTHR43289">
    <property type="entry name" value="MITOGEN-ACTIVATED PROTEIN KINASE KINASE KINASE 20-RELATED"/>
    <property type="match status" value="1"/>
</dbReference>
<dbReference type="GO" id="GO:0004674">
    <property type="term" value="F:protein serine/threonine kinase activity"/>
    <property type="evidence" value="ECO:0007669"/>
    <property type="project" value="UniProtKB-KW"/>
</dbReference>
<feature type="domain" description="Protein kinase" evidence="9">
    <location>
        <begin position="54"/>
        <end position="317"/>
    </location>
</feature>
<dbReference type="EC" id="2.7.11.1" evidence="1"/>
<evidence type="ECO:0000256" key="6">
    <source>
        <dbReference type="ARBA" id="ARBA00022840"/>
    </source>
</evidence>
<protein>
    <recommendedName>
        <fullName evidence="1">non-specific serine/threonine protein kinase</fullName>
        <ecNumber evidence="1">2.7.11.1</ecNumber>
    </recommendedName>
</protein>
<evidence type="ECO:0000256" key="7">
    <source>
        <dbReference type="PROSITE-ProRule" id="PRU10141"/>
    </source>
</evidence>
<organism evidence="10 11">
    <name type="scientific">Actinomadura chibensis</name>
    <dbReference type="NCBI Taxonomy" id="392828"/>
    <lineage>
        <taxon>Bacteria</taxon>
        <taxon>Bacillati</taxon>
        <taxon>Actinomycetota</taxon>
        <taxon>Actinomycetes</taxon>
        <taxon>Streptosporangiales</taxon>
        <taxon>Thermomonosporaceae</taxon>
        <taxon>Actinomadura</taxon>
    </lineage>
</organism>
<dbReference type="Gene3D" id="3.30.200.20">
    <property type="entry name" value="Phosphorylase Kinase, domain 1"/>
    <property type="match status" value="1"/>
</dbReference>
<dbReference type="GO" id="GO:0005524">
    <property type="term" value="F:ATP binding"/>
    <property type="evidence" value="ECO:0007669"/>
    <property type="project" value="UniProtKB-UniRule"/>
</dbReference>
<dbReference type="CDD" id="cd14014">
    <property type="entry name" value="STKc_PknB_like"/>
    <property type="match status" value="1"/>
</dbReference>